<reference evidence="2 3" key="1">
    <citation type="journal article" date="2006" name="Int. J. Syst. Evol. Microbiol.">
        <title>Dyella yeojuensis sp. nov., isolated from greenhouse soil in Korea.</title>
        <authorList>
            <person name="Kim B.Y."/>
            <person name="Weon H.Y."/>
            <person name="Lee K.H."/>
            <person name="Seok S.J."/>
            <person name="Kwon S.W."/>
            <person name="Go S.J."/>
            <person name="Stackebrandt E."/>
        </authorList>
    </citation>
    <scope>NUCLEOTIDE SEQUENCE [LARGE SCALE GENOMIC DNA]</scope>
    <source>
        <strain evidence="2 3">DSM 17673</strain>
    </source>
</reference>
<name>A0A7X5QXT1_9GAMM</name>
<gene>
    <name evidence="2" type="ORF">HBF32_18050</name>
</gene>
<dbReference type="RefSeq" id="WP_166701197.1">
    <property type="nucleotide sequence ID" value="NZ_JAAQTL010000003.1"/>
</dbReference>
<feature type="signal peptide" evidence="1">
    <location>
        <begin position="1"/>
        <end position="21"/>
    </location>
</feature>
<evidence type="ECO:0000313" key="3">
    <source>
        <dbReference type="Proteomes" id="UP000518878"/>
    </source>
</evidence>
<dbReference type="Gene3D" id="2.160.20.10">
    <property type="entry name" value="Single-stranded right-handed beta-helix, Pectin lyase-like"/>
    <property type="match status" value="1"/>
</dbReference>
<accession>A0A7X5QXT1</accession>
<organism evidence="2 3">
    <name type="scientific">Luteibacter yeojuensis</name>
    <dbReference type="NCBI Taxonomy" id="345309"/>
    <lineage>
        <taxon>Bacteria</taxon>
        <taxon>Pseudomonadati</taxon>
        <taxon>Pseudomonadota</taxon>
        <taxon>Gammaproteobacteria</taxon>
        <taxon>Lysobacterales</taxon>
        <taxon>Rhodanobacteraceae</taxon>
        <taxon>Luteibacter</taxon>
    </lineage>
</organism>
<keyword evidence="3" id="KW-1185">Reference proteome</keyword>
<dbReference type="Proteomes" id="UP000518878">
    <property type="component" value="Unassembled WGS sequence"/>
</dbReference>
<proteinExistence type="predicted"/>
<keyword evidence="1" id="KW-0732">Signal</keyword>
<dbReference type="EMBL" id="JAAQTL010000003">
    <property type="protein sequence ID" value="NID17383.1"/>
    <property type="molecule type" value="Genomic_DNA"/>
</dbReference>
<evidence type="ECO:0000256" key="1">
    <source>
        <dbReference type="SAM" id="SignalP"/>
    </source>
</evidence>
<feature type="chain" id="PRO_5030552277" evidence="1">
    <location>
        <begin position="22"/>
        <end position="71"/>
    </location>
</feature>
<comment type="caution">
    <text evidence="2">The sequence shown here is derived from an EMBL/GenBank/DDBJ whole genome shotgun (WGS) entry which is preliminary data.</text>
</comment>
<sequence>MRPLALAIVLTTLGTPVVSRAQQVPDPATGAHRPKMDSAANGVPVVNIVAPNAKGISHNKINSKYKSGISH</sequence>
<dbReference type="InterPro" id="IPR012334">
    <property type="entry name" value="Pectin_lyas_fold"/>
</dbReference>
<evidence type="ECO:0000313" key="2">
    <source>
        <dbReference type="EMBL" id="NID17383.1"/>
    </source>
</evidence>
<protein>
    <submittedName>
        <fullName evidence="2">Uncharacterized protein</fullName>
    </submittedName>
</protein>
<dbReference type="AlphaFoldDB" id="A0A7X5QXT1"/>